<dbReference type="OrthoDB" id="1274115at2759"/>
<keyword evidence="5" id="KW-1185">Reference proteome</keyword>
<dbReference type="InterPro" id="IPR002347">
    <property type="entry name" value="SDR_fam"/>
</dbReference>
<dbReference type="InterPro" id="IPR036291">
    <property type="entry name" value="NAD(P)-bd_dom_sf"/>
</dbReference>
<accession>A0A8H8RJW3</accession>
<comment type="similarity">
    <text evidence="1 3">Belongs to the short-chain dehydrogenases/reductases (SDR) family.</text>
</comment>
<comment type="caution">
    <text evidence="4">The sequence shown here is derived from an EMBL/GenBank/DDBJ whole genome shotgun (WGS) entry which is preliminary data.</text>
</comment>
<dbReference type="AlphaFoldDB" id="A0A8H8RJW3"/>
<evidence type="ECO:0000313" key="5">
    <source>
        <dbReference type="Proteomes" id="UP000443090"/>
    </source>
</evidence>
<dbReference type="SUPFAM" id="SSF51735">
    <property type="entry name" value="NAD(P)-binding Rossmann-fold domains"/>
    <property type="match status" value="1"/>
</dbReference>
<evidence type="ECO:0000256" key="1">
    <source>
        <dbReference type="ARBA" id="ARBA00006484"/>
    </source>
</evidence>
<gene>
    <name evidence="4" type="ORF">LOCC1_G008806</name>
</gene>
<dbReference type="GO" id="GO:0016491">
    <property type="term" value="F:oxidoreductase activity"/>
    <property type="evidence" value="ECO:0007669"/>
    <property type="project" value="UniProtKB-KW"/>
</dbReference>
<dbReference type="InterPro" id="IPR051911">
    <property type="entry name" value="SDR_oxidoreductase"/>
</dbReference>
<proteinExistence type="inferred from homology"/>
<dbReference type="PANTHER" id="PTHR43976:SF16">
    <property type="entry name" value="SHORT-CHAIN DEHYDROGENASE_REDUCTASE FAMILY PROTEIN"/>
    <property type="match status" value="1"/>
</dbReference>
<dbReference type="PANTHER" id="PTHR43976">
    <property type="entry name" value="SHORT CHAIN DEHYDROGENASE"/>
    <property type="match status" value="1"/>
</dbReference>
<evidence type="ECO:0000256" key="3">
    <source>
        <dbReference type="RuleBase" id="RU000363"/>
    </source>
</evidence>
<organism evidence="4 5">
    <name type="scientific">Lachnellula occidentalis</name>
    <dbReference type="NCBI Taxonomy" id="215460"/>
    <lineage>
        <taxon>Eukaryota</taxon>
        <taxon>Fungi</taxon>
        <taxon>Dikarya</taxon>
        <taxon>Ascomycota</taxon>
        <taxon>Pezizomycotina</taxon>
        <taxon>Leotiomycetes</taxon>
        <taxon>Helotiales</taxon>
        <taxon>Lachnaceae</taxon>
        <taxon>Lachnellula</taxon>
    </lineage>
</organism>
<dbReference type="EMBL" id="QGMI01000872">
    <property type="protein sequence ID" value="TVY36112.1"/>
    <property type="molecule type" value="Genomic_DNA"/>
</dbReference>
<evidence type="ECO:0000256" key="2">
    <source>
        <dbReference type="ARBA" id="ARBA00023002"/>
    </source>
</evidence>
<reference evidence="4 5" key="1">
    <citation type="submission" date="2018-05" db="EMBL/GenBank/DDBJ databases">
        <title>Genome sequencing and assembly of the regulated plant pathogen Lachnellula willkommii and related sister species for the development of diagnostic species identification markers.</title>
        <authorList>
            <person name="Giroux E."/>
            <person name="Bilodeau G."/>
        </authorList>
    </citation>
    <scope>NUCLEOTIDE SEQUENCE [LARGE SCALE GENOMIC DNA]</scope>
    <source>
        <strain evidence="4 5">CBS 160.35</strain>
    </source>
</reference>
<dbReference type="PRINTS" id="PR00081">
    <property type="entry name" value="GDHRDH"/>
</dbReference>
<evidence type="ECO:0000313" key="4">
    <source>
        <dbReference type="EMBL" id="TVY36112.1"/>
    </source>
</evidence>
<protein>
    <submittedName>
        <fullName evidence="4">Putative oxidoreductase</fullName>
    </submittedName>
</protein>
<sequence length="243" mass="26369">MSPAFDTNGVWLVTGCSAGLGQSIAKYVYGAGHNIVATARNVDSLDYLPNGPKVLKLSLDVTSQESITAAVNSTESIRVFREVNAPGQGGTIVQVSSIGGYLAFQGNAFYHASKFALEGFTKSVNRELNPKWNIKLMILSPGGVKTRFASNMKYLPRHPAYDNDEAPLTSLNKFVQDPSSAATWADADKCAAVLFDVVLGQKDKPLPTRLNLGADALPLMRHEVGEYLKEMEDWEEETLKGMP</sequence>
<name>A0A8H8RJW3_9HELO</name>
<dbReference type="Proteomes" id="UP000443090">
    <property type="component" value="Unassembled WGS sequence"/>
</dbReference>
<keyword evidence="2" id="KW-0560">Oxidoreductase</keyword>
<dbReference type="Gene3D" id="3.40.50.720">
    <property type="entry name" value="NAD(P)-binding Rossmann-like Domain"/>
    <property type="match status" value="2"/>
</dbReference>
<dbReference type="Pfam" id="PF00106">
    <property type="entry name" value="adh_short"/>
    <property type="match status" value="2"/>
</dbReference>
<dbReference type="PRINTS" id="PR00080">
    <property type="entry name" value="SDRFAMILY"/>
</dbReference>